<feature type="transmembrane region" description="Helical" evidence="8">
    <location>
        <begin position="642"/>
        <end position="661"/>
    </location>
</feature>
<organism evidence="9 10">
    <name type="scientific">Sporothrix brasiliensis 5110</name>
    <dbReference type="NCBI Taxonomy" id="1398154"/>
    <lineage>
        <taxon>Eukaryota</taxon>
        <taxon>Fungi</taxon>
        <taxon>Dikarya</taxon>
        <taxon>Ascomycota</taxon>
        <taxon>Pezizomycotina</taxon>
        <taxon>Sordariomycetes</taxon>
        <taxon>Sordariomycetidae</taxon>
        <taxon>Ophiostomatales</taxon>
        <taxon>Ophiostomataceae</taxon>
        <taxon>Sporothrix</taxon>
    </lineage>
</organism>
<feature type="transmembrane region" description="Helical" evidence="8">
    <location>
        <begin position="307"/>
        <end position="332"/>
    </location>
</feature>
<gene>
    <name evidence="9" type="ORF">SPBR_06777</name>
</gene>
<keyword evidence="5 8" id="KW-0472">Membrane</keyword>
<name>A0A0C2ISL9_9PEZI</name>
<feature type="transmembrane region" description="Helical" evidence="8">
    <location>
        <begin position="211"/>
        <end position="230"/>
    </location>
</feature>
<dbReference type="CDD" id="cd11476">
    <property type="entry name" value="SLC5sbd_DUR3"/>
    <property type="match status" value="1"/>
</dbReference>
<feature type="transmembrane region" description="Helical" evidence="8">
    <location>
        <begin position="151"/>
        <end position="173"/>
    </location>
</feature>
<comment type="caution">
    <text evidence="9">The sequence shown here is derived from an EMBL/GenBank/DDBJ whole genome shotgun (WGS) entry which is preliminary data.</text>
</comment>
<dbReference type="GO" id="GO:0015204">
    <property type="term" value="F:urea transmembrane transporter activity"/>
    <property type="evidence" value="ECO:0007669"/>
    <property type="project" value="InterPro"/>
</dbReference>
<dbReference type="Proteomes" id="UP000031575">
    <property type="component" value="Unassembled WGS sequence"/>
</dbReference>
<dbReference type="Gene3D" id="1.20.1730.10">
    <property type="entry name" value="Sodium/glucose cotransporter"/>
    <property type="match status" value="1"/>
</dbReference>
<dbReference type="InterPro" id="IPR001734">
    <property type="entry name" value="Na/solute_symporter"/>
</dbReference>
<dbReference type="PANTHER" id="PTHR46154">
    <property type="match status" value="1"/>
</dbReference>
<evidence type="ECO:0000256" key="7">
    <source>
        <dbReference type="SAM" id="MobiDB-lite"/>
    </source>
</evidence>
<feature type="compositionally biased region" description="Low complexity" evidence="7">
    <location>
        <begin position="567"/>
        <end position="576"/>
    </location>
</feature>
<feature type="transmembrane region" description="Helical" evidence="8">
    <location>
        <begin position="476"/>
        <end position="500"/>
    </location>
</feature>
<reference evidence="9 10" key="1">
    <citation type="journal article" date="2014" name="BMC Genomics">
        <title>Comparative genomics of the major fungal agents of human and animal Sporotrichosis: Sporothrix schenckii and Sporothrix brasiliensis.</title>
        <authorList>
            <person name="Teixeira M.M."/>
            <person name="de Almeida L.G."/>
            <person name="Kubitschek-Barreira P."/>
            <person name="Alves F.L."/>
            <person name="Kioshima E.S."/>
            <person name="Abadio A.K."/>
            <person name="Fernandes L."/>
            <person name="Derengowski L.S."/>
            <person name="Ferreira K.S."/>
            <person name="Souza R.C."/>
            <person name="Ruiz J.C."/>
            <person name="de Andrade N.C."/>
            <person name="Paes H.C."/>
            <person name="Nicola A.M."/>
            <person name="Albuquerque P."/>
            <person name="Gerber A.L."/>
            <person name="Martins V.P."/>
            <person name="Peconick L.D."/>
            <person name="Neto A.V."/>
            <person name="Chaucanez C.B."/>
            <person name="Silva P.A."/>
            <person name="Cunha O.L."/>
            <person name="de Oliveira F.F."/>
            <person name="dos Santos T.C."/>
            <person name="Barros A.L."/>
            <person name="Soares M.A."/>
            <person name="de Oliveira L.M."/>
            <person name="Marini M.M."/>
            <person name="Villalobos-Duno H."/>
            <person name="Cunha M.M."/>
            <person name="de Hoog S."/>
            <person name="da Silveira J.F."/>
            <person name="Henrissat B."/>
            <person name="Nino-Vega G.A."/>
            <person name="Cisalpino P.S."/>
            <person name="Mora-Montes H.M."/>
            <person name="Almeida S.R."/>
            <person name="Stajich J.E."/>
            <person name="Lopes-Bezerra L.M."/>
            <person name="Vasconcelos A.T."/>
            <person name="Felipe M.S."/>
        </authorList>
    </citation>
    <scope>NUCLEOTIDE SEQUENCE [LARGE SCALE GENOMIC DNA]</scope>
    <source>
        <strain evidence="9 10">5110</strain>
    </source>
</reference>
<evidence type="ECO:0000256" key="4">
    <source>
        <dbReference type="ARBA" id="ARBA00022989"/>
    </source>
</evidence>
<evidence type="ECO:0000313" key="10">
    <source>
        <dbReference type="Proteomes" id="UP000031575"/>
    </source>
</evidence>
<dbReference type="HOGENOM" id="CLU_010778_2_1_1"/>
<feature type="transmembrane region" description="Helical" evidence="8">
    <location>
        <begin position="32"/>
        <end position="51"/>
    </location>
</feature>
<feature type="region of interest" description="Disordered" evidence="7">
    <location>
        <begin position="559"/>
        <end position="584"/>
    </location>
</feature>
<keyword evidence="4 8" id="KW-1133">Transmembrane helix</keyword>
<dbReference type="VEuPathDB" id="FungiDB:SPBR_06777"/>
<dbReference type="InterPro" id="IPR038377">
    <property type="entry name" value="Na/Glc_symporter_sf"/>
</dbReference>
<dbReference type="EMBL" id="AWTV01000009">
    <property type="protein sequence ID" value="KIH87987.1"/>
    <property type="molecule type" value="Genomic_DNA"/>
</dbReference>
<feature type="transmembrane region" description="Helical" evidence="8">
    <location>
        <begin position="450"/>
        <end position="469"/>
    </location>
</feature>
<protein>
    <submittedName>
        <fullName evidence="9">Sodium/solute symporter</fullName>
    </submittedName>
</protein>
<feature type="transmembrane region" description="Helical" evidence="8">
    <location>
        <begin position="673"/>
        <end position="697"/>
    </location>
</feature>
<dbReference type="RefSeq" id="XP_040615997.1">
    <property type="nucleotide sequence ID" value="XM_040765033.1"/>
</dbReference>
<keyword evidence="3 8" id="KW-0812">Transmembrane</keyword>
<feature type="transmembrane region" description="Helical" evidence="8">
    <location>
        <begin position="512"/>
        <end position="536"/>
    </location>
</feature>
<comment type="similarity">
    <text evidence="2 6">Belongs to the sodium:solute symporter (SSF) (TC 2.A.21) family.</text>
</comment>
<feature type="transmembrane region" description="Helical" evidence="8">
    <location>
        <begin position="372"/>
        <end position="398"/>
    </location>
</feature>
<sequence length="723" mass="78738">MDAMQSAVRAIAARTDLAANVHGLTLVSQRTGYGLLIGLGVLFCIVILLAVKVQRAYLSEDNDTSEMFLVANRSVGTGLTASAVFSSWMWINETVLCAAMCYRYGLALPYWWACGLCFQIALMAALGVLAKIRVPYAHTSLEIIRMRYGKTGHLVFMVMNLVNNVFGCASMILTGSQLIFGISGMNFAAATVLIPLGVVLYTAVGGLKATFLTDFLHTAVALILIIYFTLKVLTHDAVGGLHGLYDKVQAVAADNYIPTNYEGSLLTMKSQDAIIWGLILKFGNLALVIMDTAFWQKSFATEVKATVPGYNLAAIAIFGIPWGLGTVIGLAARVIQSTPIFPTYPDALTLAEVNAGFVMPYTVKALIGPSGIVAFFVLLFMALTSTVSSSMIAVSSILSFDLYKTYINPHASDRRLVRVSHLAVVFHTCFITGIAIALNYGGADMTWLNYFRPVIACPGIIPLALTLGWKRQTKTAAVVAPILGFLTGLGIWLGTAYSYYGAINMVTTEGNLPALFGACGSFFSPLLYSVVLSLWWKPSVFDWREFLRIEIKEHDELAAGSGDESSGKTGESTKGGENIDSSGCATPVVIPGSVDEKDTVPTNIAPARETVQQIPKSSIPLDDIQHPFGPEVLAELYRWLRLAWIFFVFVVLVTFILWPMPLYRDYVFSKTFFTSWTTVAIMWQFFAFFAVVVFPIYDGQHAIATGSKGVYHAVTNFFAGKKE</sequence>
<dbReference type="Pfam" id="PF00474">
    <property type="entry name" value="SSF"/>
    <property type="match status" value="1"/>
</dbReference>
<dbReference type="PANTHER" id="PTHR46154:SF3">
    <property type="entry name" value="DUR32P"/>
    <property type="match status" value="1"/>
</dbReference>
<evidence type="ECO:0000256" key="8">
    <source>
        <dbReference type="SAM" id="Phobius"/>
    </source>
</evidence>
<evidence type="ECO:0000256" key="2">
    <source>
        <dbReference type="ARBA" id="ARBA00006434"/>
    </source>
</evidence>
<feature type="transmembrane region" description="Helical" evidence="8">
    <location>
        <begin position="179"/>
        <end position="204"/>
    </location>
</feature>
<dbReference type="GeneID" id="63679954"/>
<accession>A0A0C2ISL9</accession>
<evidence type="ECO:0000256" key="6">
    <source>
        <dbReference type="RuleBase" id="RU362091"/>
    </source>
</evidence>
<dbReference type="PROSITE" id="PS50283">
    <property type="entry name" value="NA_SOLUT_SYMP_3"/>
    <property type="match status" value="1"/>
</dbReference>
<proteinExistence type="inferred from homology"/>
<comment type="subcellular location">
    <subcellularLocation>
        <location evidence="1">Membrane</location>
        <topology evidence="1">Multi-pass membrane protein</topology>
    </subcellularLocation>
</comment>
<feature type="transmembrane region" description="Helical" evidence="8">
    <location>
        <begin position="273"/>
        <end position="295"/>
    </location>
</feature>
<feature type="transmembrane region" description="Helical" evidence="8">
    <location>
        <begin position="419"/>
        <end position="438"/>
    </location>
</feature>
<evidence type="ECO:0000256" key="1">
    <source>
        <dbReference type="ARBA" id="ARBA00004141"/>
    </source>
</evidence>
<dbReference type="GO" id="GO:0005886">
    <property type="term" value="C:plasma membrane"/>
    <property type="evidence" value="ECO:0007669"/>
    <property type="project" value="TreeGrafter"/>
</dbReference>
<dbReference type="InterPro" id="IPR031155">
    <property type="entry name" value="DUR"/>
</dbReference>
<dbReference type="OrthoDB" id="6132759at2759"/>
<evidence type="ECO:0000313" key="9">
    <source>
        <dbReference type="EMBL" id="KIH87987.1"/>
    </source>
</evidence>
<evidence type="ECO:0000256" key="3">
    <source>
        <dbReference type="ARBA" id="ARBA00022692"/>
    </source>
</evidence>
<feature type="transmembrane region" description="Helical" evidence="8">
    <location>
        <begin position="110"/>
        <end position="130"/>
    </location>
</feature>
<keyword evidence="10" id="KW-1185">Reference proteome</keyword>
<evidence type="ECO:0000256" key="5">
    <source>
        <dbReference type="ARBA" id="ARBA00023136"/>
    </source>
</evidence>
<dbReference type="AlphaFoldDB" id="A0A0C2ISL9"/>